<dbReference type="EMBL" id="MU795400">
    <property type="protein sequence ID" value="KAJ3806615.1"/>
    <property type="molecule type" value="Genomic_DNA"/>
</dbReference>
<gene>
    <name evidence="1" type="ORF">F5876DRAFT_80516</name>
</gene>
<keyword evidence="2" id="KW-1185">Reference proteome</keyword>
<protein>
    <submittedName>
        <fullName evidence="1">Uncharacterized protein</fullName>
    </submittedName>
</protein>
<comment type="caution">
    <text evidence="1">The sequence shown here is derived from an EMBL/GenBank/DDBJ whole genome shotgun (WGS) entry which is preliminary data.</text>
</comment>
<accession>A0ACC1TPD7</accession>
<sequence>MSSGVRESVRSATPSLDSDLDIYYDQVPSAYRMSNLSTSSGLRGQYIPPASASSSVINLTALAPARTRPHFGDRRVEIVHSTYYVKGGLVNRQRIWILASLAVVGSAIVIAVIVSTIIVLSRKKSTSSN</sequence>
<name>A0ACC1TPD7_9AGAR</name>
<evidence type="ECO:0000313" key="1">
    <source>
        <dbReference type="EMBL" id="KAJ3806615.1"/>
    </source>
</evidence>
<proteinExistence type="predicted"/>
<evidence type="ECO:0000313" key="2">
    <source>
        <dbReference type="Proteomes" id="UP001163835"/>
    </source>
</evidence>
<dbReference type="Proteomes" id="UP001163835">
    <property type="component" value="Unassembled WGS sequence"/>
</dbReference>
<organism evidence="1 2">
    <name type="scientific">Lentinula aff. lateritia</name>
    <dbReference type="NCBI Taxonomy" id="2804960"/>
    <lineage>
        <taxon>Eukaryota</taxon>
        <taxon>Fungi</taxon>
        <taxon>Dikarya</taxon>
        <taxon>Basidiomycota</taxon>
        <taxon>Agaricomycotina</taxon>
        <taxon>Agaricomycetes</taxon>
        <taxon>Agaricomycetidae</taxon>
        <taxon>Agaricales</taxon>
        <taxon>Marasmiineae</taxon>
        <taxon>Omphalotaceae</taxon>
        <taxon>Lentinula</taxon>
    </lineage>
</organism>
<reference evidence="1" key="1">
    <citation type="submission" date="2022-09" db="EMBL/GenBank/DDBJ databases">
        <title>A Global Phylogenomic Analysis of the Shiitake Genus Lentinula.</title>
        <authorList>
            <consortium name="DOE Joint Genome Institute"/>
            <person name="Sierra-Patev S."/>
            <person name="Min B."/>
            <person name="Naranjo-Ortiz M."/>
            <person name="Looney B."/>
            <person name="Konkel Z."/>
            <person name="Slot J.C."/>
            <person name="Sakamoto Y."/>
            <person name="Steenwyk J.L."/>
            <person name="Rokas A."/>
            <person name="Carro J."/>
            <person name="Camarero S."/>
            <person name="Ferreira P."/>
            <person name="Molpeceres G."/>
            <person name="Ruiz-Duenas F.J."/>
            <person name="Serrano A."/>
            <person name="Henrissat B."/>
            <person name="Drula E."/>
            <person name="Hughes K.W."/>
            <person name="Mata J.L."/>
            <person name="Ishikawa N.K."/>
            <person name="Vargas-Isla R."/>
            <person name="Ushijima S."/>
            <person name="Smith C.A."/>
            <person name="Ahrendt S."/>
            <person name="Andreopoulos W."/>
            <person name="He G."/>
            <person name="Labutti K."/>
            <person name="Lipzen A."/>
            <person name="Ng V."/>
            <person name="Riley R."/>
            <person name="Sandor L."/>
            <person name="Barry K."/>
            <person name="Martinez A.T."/>
            <person name="Xiao Y."/>
            <person name="Gibbons J.G."/>
            <person name="Terashima K."/>
            <person name="Grigoriev I.V."/>
            <person name="Hibbett D.S."/>
        </authorList>
    </citation>
    <scope>NUCLEOTIDE SEQUENCE</scope>
    <source>
        <strain evidence="1">TMI1499</strain>
    </source>
</reference>